<sequence length="335" mass="35917">MGLEVVTSAGIVSGVRRDTADGEIEEFLGVPYAVAERFRLGVDVPPWTGIREARAGAPAAPQVGDDGVVGSEDCLALNVWRPVGAAGLPIMVWIHGGGYVGGSATDPITAGDRLAARHGVIVISVGYRLGALGFLSLEHLLGQEFRDSPNLALLDLITGLRWIRDHALELGGDPDRVTVFGQSAGGAAVSTLLGMPATEGLFRRAIVQSGTAERAQPPSFGLERTAELLDLLGLPEAEAERLLELPVETIVRAQTRLIERRSEGRLAPVFAFQPTIDGRLLTTLPYRSVGGRDERRCRRDGRHQRARVRRARRTAGVVRRRGRGAARAAGGLDRR</sequence>
<keyword evidence="3" id="KW-1185">Reference proteome</keyword>
<dbReference type="SUPFAM" id="SSF53474">
    <property type="entry name" value="alpha/beta-Hydrolases"/>
    <property type="match status" value="1"/>
</dbReference>
<dbReference type="InterPro" id="IPR029058">
    <property type="entry name" value="AB_hydrolase_fold"/>
</dbReference>
<dbReference type="AlphaFoldDB" id="A0A7Y9I2G5"/>
<dbReference type="RefSeq" id="WP_179747646.1">
    <property type="nucleotide sequence ID" value="NZ_JACCBU010000001.1"/>
</dbReference>
<evidence type="ECO:0000313" key="2">
    <source>
        <dbReference type="EMBL" id="NYE68766.1"/>
    </source>
</evidence>
<proteinExistence type="predicted"/>
<organism evidence="2 3">
    <name type="scientific">Microlunatus parietis</name>
    <dbReference type="NCBI Taxonomy" id="682979"/>
    <lineage>
        <taxon>Bacteria</taxon>
        <taxon>Bacillati</taxon>
        <taxon>Actinomycetota</taxon>
        <taxon>Actinomycetes</taxon>
        <taxon>Propionibacteriales</taxon>
        <taxon>Propionibacteriaceae</taxon>
        <taxon>Microlunatus</taxon>
    </lineage>
</organism>
<protein>
    <submittedName>
        <fullName evidence="2">Carboxylesterase type B</fullName>
    </submittedName>
</protein>
<dbReference type="Proteomes" id="UP000569914">
    <property type="component" value="Unassembled WGS sequence"/>
</dbReference>
<name>A0A7Y9I2G5_9ACTN</name>
<reference evidence="2 3" key="1">
    <citation type="submission" date="2020-07" db="EMBL/GenBank/DDBJ databases">
        <title>Sequencing the genomes of 1000 actinobacteria strains.</title>
        <authorList>
            <person name="Klenk H.-P."/>
        </authorList>
    </citation>
    <scope>NUCLEOTIDE SEQUENCE [LARGE SCALE GENOMIC DNA]</scope>
    <source>
        <strain evidence="2 3">DSM 22083</strain>
    </source>
</reference>
<dbReference type="Gene3D" id="3.40.50.1820">
    <property type="entry name" value="alpha/beta hydrolase"/>
    <property type="match status" value="1"/>
</dbReference>
<evidence type="ECO:0000259" key="1">
    <source>
        <dbReference type="Pfam" id="PF00135"/>
    </source>
</evidence>
<gene>
    <name evidence="2" type="ORF">BKA15_000095</name>
</gene>
<dbReference type="InterPro" id="IPR002018">
    <property type="entry name" value="CarbesteraseB"/>
</dbReference>
<dbReference type="InterPro" id="IPR050309">
    <property type="entry name" value="Type-B_Carboxylest/Lipase"/>
</dbReference>
<dbReference type="PANTHER" id="PTHR11559">
    <property type="entry name" value="CARBOXYLESTERASE"/>
    <property type="match status" value="1"/>
</dbReference>
<dbReference type="Pfam" id="PF00135">
    <property type="entry name" value="COesterase"/>
    <property type="match status" value="1"/>
</dbReference>
<feature type="domain" description="Carboxylesterase type B" evidence="1">
    <location>
        <begin position="4"/>
        <end position="287"/>
    </location>
</feature>
<accession>A0A7Y9I2G5</accession>
<dbReference type="EMBL" id="JACCBU010000001">
    <property type="protein sequence ID" value="NYE68766.1"/>
    <property type="molecule type" value="Genomic_DNA"/>
</dbReference>
<comment type="caution">
    <text evidence="2">The sequence shown here is derived from an EMBL/GenBank/DDBJ whole genome shotgun (WGS) entry which is preliminary data.</text>
</comment>
<evidence type="ECO:0000313" key="3">
    <source>
        <dbReference type="Proteomes" id="UP000569914"/>
    </source>
</evidence>